<gene>
    <name evidence="2" type="ORF">TM448A03394_0001</name>
</gene>
<feature type="compositionally biased region" description="Basic and acidic residues" evidence="1">
    <location>
        <begin position="168"/>
        <end position="188"/>
    </location>
</feature>
<dbReference type="AlphaFoldDB" id="A0A6H1ZZD6"/>
<sequence>MDEVVQNDVVSEETALPTPDVLPKEGGAPDQPLSEARVRELLSELVEPFKRQAQSASDRAQAALDRARLAEDTLAGMEGGLREIDPDATELARLKARDRHYQARDAFERQRQQMVAVDQSFHANMHQFITEAGVDPNDKGIDWGNDAKDYWEKQRRILVSVGKIQKGKIDRTKQDAEDKVAKERREAGIDSVDSSASLGAGGSDAEFLKKFGAGEIPYNKQNVERADKIMKK</sequence>
<proteinExistence type="predicted"/>
<name>A0A6H1ZZD6_9ZZZZ</name>
<reference evidence="2" key="1">
    <citation type="submission" date="2020-03" db="EMBL/GenBank/DDBJ databases">
        <title>The deep terrestrial virosphere.</title>
        <authorList>
            <person name="Holmfeldt K."/>
            <person name="Nilsson E."/>
            <person name="Simone D."/>
            <person name="Lopez-Fernandez M."/>
            <person name="Wu X."/>
            <person name="de Brujin I."/>
            <person name="Lundin D."/>
            <person name="Andersson A."/>
            <person name="Bertilsson S."/>
            <person name="Dopson M."/>
        </authorList>
    </citation>
    <scope>NUCLEOTIDE SEQUENCE</scope>
    <source>
        <strain evidence="2">TM448A03394</strain>
    </source>
</reference>
<protein>
    <submittedName>
        <fullName evidence="2">Uncharacterized protein</fullName>
    </submittedName>
</protein>
<evidence type="ECO:0000313" key="2">
    <source>
        <dbReference type="EMBL" id="QJA53303.1"/>
    </source>
</evidence>
<feature type="region of interest" description="Disordered" evidence="1">
    <location>
        <begin position="168"/>
        <end position="202"/>
    </location>
</feature>
<organism evidence="2">
    <name type="scientific">viral metagenome</name>
    <dbReference type="NCBI Taxonomy" id="1070528"/>
    <lineage>
        <taxon>unclassified sequences</taxon>
        <taxon>metagenomes</taxon>
        <taxon>organismal metagenomes</taxon>
    </lineage>
</organism>
<accession>A0A6H1ZZD6</accession>
<evidence type="ECO:0000256" key="1">
    <source>
        <dbReference type="SAM" id="MobiDB-lite"/>
    </source>
</evidence>
<dbReference type="EMBL" id="MT144411">
    <property type="protein sequence ID" value="QJA53303.1"/>
    <property type="molecule type" value="Genomic_DNA"/>
</dbReference>
<feature type="region of interest" description="Disordered" evidence="1">
    <location>
        <begin position="1"/>
        <end position="32"/>
    </location>
</feature>